<dbReference type="RefSeq" id="WP_091187843.1">
    <property type="nucleotide sequence ID" value="NZ_FOMT01000003.1"/>
</dbReference>
<accession>A0A1I2C594</accession>
<protein>
    <submittedName>
        <fullName evidence="2">Uncharacterized protein</fullName>
    </submittedName>
</protein>
<keyword evidence="3" id="KW-1185">Reference proteome</keyword>
<dbReference type="EMBL" id="FOMT01000003">
    <property type="protein sequence ID" value="SFE63355.1"/>
    <property type="molecule type" value="Genomic_DNA"/>
</dbReference>
<proteinExistence type="predicted"/>
<dbReference type="Gene3D" id="2.60.120.260">
    <property type="entry name" value="Galactose-binding domain-like"/>
    <property type="match status" value="1"/>
</dbReference>
<dbReference type="AlphaFoldDB" id="A0A1I2C594"/>
<feature type="compositionally biased region" description="Polar residues" evidence="1">
    <location>
        <begin position="83"/>
        <end position="93"/>
    </location>
</feature>
<dbReference type="SUPFAM" id="SSF49785">
    <property type="entry name" value="Galactose-binding domain-like"/>
    <property type="match status" value="1"/>
</dbReference>
<dbReference type="STRING" id="1045775.SAMN05216378_3801"/>
<dbReference type="Proteomes" id="UP000198855">
    <property type="component" value="Unassembled WGS sequence"/>
</dbReference>
<gene>
    <name evidence="2" type="ORF">SAMN05216378_3801</name>
</gene>
<dbReference type="OrthoDB" id="9760240at2"/>
<feature type="region of interest" description="Disordered" evidence="1">
    <location>
        <begin position="70"/>
        <end position="97"/>
    </location>
</feature>
<organism evidence="2 3">
    <name type="scientific">Paenibacillus catalpae</name>
    <dbReference type="NCBI Taxonomy" id="1045775"/>
    <lineage>
        <taxon>Bacteria</taxon>
        <taxon>Bacillati</taxon>
        <taxon>Bacillota</taxon>
        <taxon>Bacilli</taxon>
        <taxon>Bacillales</taxon>
        <taxon>Paenibacillaceae</taxon>
        <taxon>Paenibacillus</taxon>
    </lineage>
</organism>
<evidence type="ECO:0000313" key="2">
    <source>
        <dbReference type="EMBL" id="SFE63355.1"/>
    </source>
</evidence>
<dbReference type="InterPro" id="IPR008979">
    <property type="entry name" value="Galactose-bd-like_sf"/>
</dbReference>
<evidence type="ECO:0000313" key="3">
    <source>
        <dbReference type="Proteomes" id="UP000198855"/>
    </source>
</evidence>
<evidence type="ECO:0000256" key="1">
    <source>
        <dbReference type="SAM" id="MobiDB-lite"/>
    </source>
</evidence>
<sequence length="136" mass="14859">MKLGPNDKPDSVLLGISTPFGTELEPLASSSGYRDYRVYMASGLPYSGFAGERKYRDWRIYLIPAGAASPTEPEMNVALGKPVTTSDAGSPQSGYGPEKAVVGIGPWLQIDLLDEYVIRRVHVDDRPYDGDDGRTY</sequence>
<name>A0A1I2C594_9BACL</name>
<reference evidence="3" key="1">
    <citation type="submission" date="2016-10" db="EMBL/GenBank/DDBJ databases">
        <authorList>
            <person name="Varghese N."/>
            <person name="Submissions S."/>
        </authorList>
    </citation>
    <scope>NUCLEOTIDE SEQUENCE [LARGE SCALE GENOMIC DNA]</scope>
    <source>
        <strain evidence="3">CGMCC 1.10784</strain>
    </source>
</reference>